<dbReference type="RefSeq" id="WP_058219606.1">
    <property type="nucleotide sequence ID" value="NZ_LKLN01000043.1"/>
</dbReference>
<organism evidence="3 4">
    <name type="scientific">Lactococcus lactis subsp. lactis</name>
    <name type="common">Streptococcus lactis</name>
    <dbReference type="NCBI Taxonomy" id="1360"/>
    <lineage>
        <taxon>Bacteria</taxon>
        <taxon>Bacillati</taxon>
        <taxon>Bacillota</taxon>
        <taxon>Bacilli</taxon>
        <taxon>Lactobacillales</taxon>
        <taxon>Streptococcaceae</taxon>
        <taxon>Lactococcus</taxon>
    </lineage>
</organism>
<keyword evidence="2" id="KW-0732">Signal</keyword>
<feature type="chain" id="PRO_5039537204" description="Lipoprotein" evidence="2">
    <location>
        <begin position="19"/>
        <end position="229"/>
    </location>
</feature>
<feature type="region of interest" description="Disordered" evidence="1">
    <location>
        <begin position="23"/>
        <end position="94"/>
    </location>
</feature>
<name>A0A0V8CX22_LACLL</name>
<evidence type="ECO:0000313" key="4">
    <source>
        <dbReference type="Proteomes" id="UP000053058"/>
    </source>
</evidence>
<proteinExistence type="predicted"/>
<dbReference type="PROSITE" id="PS51257">
    <property type="entry name" value="PROKAR_LIPOPROTEIN"/>
    <property type="match status" value="1"/>
</dbReference>
<evidence type="ECO:0000256" key="2">
    <source>
        <dbReference type="SAM" id="SignalP"/>
    </source>
</evidence>
<accession>A0A0V8CX22</accession>
<dbReference type="PATRIC" id="fig|1360.105.peg.1556"/>
<gene>
    <name evidence="3" type="ORF">KF282_1359</name>
</gene>
<dbReference type="Proteomes" id="UP000053058">
    <property type="component" value="Unassembled WGS sequence"/>
</dbReference>
<comment type="caution">
    <text evidence="3">The sequence shown here is derived from an EMBL/GenBank/DDBJ whole genome shotgun (WGS) entry which is preliminary data.</text>
</comment>
<protein>
    <recommendedName>
        <fullName evidence="5">Lipoprotein</fullName>
    </recommendedName>
</protein>
<reference evidence="4" key="1">
    <citation type="submission" date="2015-10" db="EMBL/GenBank/DDBJ databases">
        <title>Draft Genome Sequences of 11 Lactococcus lactis subspecies cremoris strains.</title>
        <authorList>
            <person name="Wels M."/>
            <person name="Backus L."/>
            <person name="Boekhorst J."/>
            <person name="Dijkstra A."/>
            <person name="Beerthuizen M."/>
            <person name="Kelly W."/>
            <person name="Siezen R."/>
            <person name="Bachmann H."/>
            <person name="Van Hijum S."/>
        </authorList>
    </citation>
    <scope>NUCLEOTIDE SEQUENCE [LARGE SCALE GENOMIC DNA]</scope>
    <source>
        <strain evidence="4">KF282</strain>
    </source>
</reference>
<feature type="signal peptide" evidence="2">
    <location>
        <begin position="1"/>
        <end position="18"/>
    </location>
</feature>
<evidence type="ECO:0008006" key="5">
    <source>
        <dbReference type="Google" id="ProtNLM"/>
    </source>
</evidence>
<feature type="compositionally biased region" description="Basic and acidic residues" evidence="1">
    <location>
        <begin position="30"/>
        <end position="45"/>
    </location>
</feature>
<dbReference type="AlphaFoldDB" id="A0A0V8CX22"/>
<evidence type="ECO:0000313" key="3">
    <source>
        <dbReference type="EMBL" id="KSU05752.1"/>
    </source>
</evidence>
<evidence type="ECO:0000256" key="1">
    <source>
        <dbReference type="SAM" id="MobiDB-lite"/>
    </source>
</evidence>
<feature type="compositionally biased region" description="Polar residues" evidence="1">
    <location>
        <begin position="61"/>
        <end position="94"/>
    </location>
</feature>
<dbReference type="EMBL" id="LKLN01000043">
    <property type="protein sequence ID" value="KSU05752.1"/>
    <property type="molecule type" value="Genomic_DNA"/>
</dbReference>
<sequence>MKKSILLSATFLSLFALAACSNSKTSGNQTKKESSSISSKKEEKSSVSSSKVPLDSKTSDSKTATAESMNNSTSSSQADPKKSQTAQTSSTPLSGYSTDQIEYARVTEAILKYYNYTYHPVSISVVKNGVNHQVFPFSGSVVVPQDTVTLTFSSDNTMAGTMIVTYSSNHNGSINFYKDPNHYQDERYLKDPDWVKEESQKLLNSMKTLEIPTSYDNEASQIISKIDIK</sequence>